<evidence type="ECO:0000313" key="4">
    <source>
        <dbReference type="EMBL" id="XCD04381.1"/>
    </source>
</evidence>
<dbReference type="EMBL" id="PP511651">
    <property type="protein sequence ID" value="XCD06283.1"/>
    <property type="molecule type" value="Genomic_DNA"/>
</dbReference>
<organism evidence="9">
    <name type="scientific">Dulem virus 245</name>
    <dbReference type="NCBI Taxonomy" id="3145722"/>
    <lineage>
        <taxon>Viruses</taxon>
        <taxon>Monodnaviria</taxon>
        <taxon>Sangervirae</taxon>
        <taxon>Phixviricota</taxon>
        <taxon>Malgrandaviricetes</taxon>
        <taxon>Petitvirales</taxon>
        <taxon>Microviridae</taxon>
        <taxon>Microvirus</taxon>
    </lineage>
</organism>
<evidence type="ECO:0000313" key="7">
    <source>
        <dbReference type="EMBL" id="XCD05847.1"/>
    </source>
</evidence>
<dbReference type="EMBL" id="PP511446">
    <property type="protein sequence ID" value="XCD04341.1"/>
    <property type="molecule type" value="Genomic_DNA"/>
</dbReference>
<dbReference type="Pfam" id="PF23343">
    <property type="entry name" value="REP_ORF2-G2P"/>
    <property type="match status" value="1"/>
</dbReference>
<proteinExistence type="predicted"/>
<dbReference type="EMBL" id="PP511488">
    <property type="protein sequence ID" value="XCD04647.1"/>
    <property type="molecule type" value="Genomic_DNA"/>
</dbReference>
<evidence type="ECO:0000313" key="10">
    <source>
        <dbReference type="EMBL" id="XCD06814.1"/>
    </source>
</evidence>
<dbReference type="EMBL" id="PP511802">
    <property type="protein sequence ID" value="XCD07723.1"/>
    <property type="molecule type" value="Genomic_DNA"/>
</dbReference>
<name>A0AAU8B222_9VIRU</name>
<dbReference type="InterPro" id="IPR056906">
    <property type="entry name" value="ORF2/G2P_dom"/>
</dbReference>
<dbReference type="EMBL" id="PP511713">
    <property type="protein sequence ID" value="XCD06814.1"/>
    <property type="molecule type" value="Genomic_DNA"/>
</dbReference>
<evidence type="ECO:0000313" key="5">
    <source>
        <dbReference type="EMBL" id="XCD04647.1"/>
    </source>
</evidence>
<dbReference type="EMBL" id="PP511617">
    <property type="protein sequence ID" value="XCD05973.1"/>
    <property type="molecule type" value="Genomic_DNA"/>
</dbReference>
<evidence type="ECO:0000259" key="1">
    <source>
        <dbReference type="Pfam" id="PF23343"/>
    </source>
</evidence>
<dbReference type="EMBL" id="PP511528">
    <property type="protein sequence ID" value="XCD05205.1"/>
    <property type="molecule type" value="Genomic_DNA"/>
</dbReference>
<feature type="domain" description="Replication-associated protein ORF2/G2P" evidence="1">
    <location>
        <begin position="169"/>
        <end position="254"/>
    </location>
</feature>
<accession>A0AAU8B222</accession>
<evidence type="ECO:0000313" key="8">
    <source>
        <dbReference type="EMBL" id="XCD05973.1"/>
    </source>
</evidence>
<evidence type="ECO:0000313" key="9">
    <source>
        <dbReference type="EMBL" id="XCD06283.1"/>
    </source>
</evidence>
<evidence type="ECO:0000313" key="6">
    <source>
        <dbReference type="EMBL" id="XCD05205.1"/>
    </source>
</evidence>
<evidence type="ECO:0000313" key="2">
    <source>
        <dbReference type="EMBL" id="XCD03848.1"/>
    </source>
</evidence>
<protein>
    <submittedName>
        <fullName evidence="9">Replication initiator protein</fullName>
    </submittedName>
</protein>
<dbReference type="EMBL" id="PP511600">
    <property type="protein sequence ID" value="XCD05847.1"/>
    <property type="molecule type" value="Genomic_DNA"/>
</dbReference>
<reference evidence="9" key="1">
    <citation type="submission" date="2024-03" db="EMBL/GenBank/DDBJ databases">
        <title>Diverse circular DNA viruses in blood, oral, and fecal samples of captive lemurs.</title>
        <authorList>
            <person name="Paietta E.N."/>
            <person name="Kraberger S."/>
            <person name="Lund M.C."/>
            <person name="Custer J.M."/>
            <person name="Vargas K.M."/>
            <person name="Ehmke E.E."/>
            <person name="Yoder A.D."/>
            <person name="Varsani A."/>
        </authorList>
    </citation>
    <scope>NUCLEOTIDE SEQUENCE</scope>
    <source>
        <strain evidence="2">Duke_21_36</strain>
        <strain evidence="3">Duke_23FF_3673</strain>
        <strain evidence="4">Duke_23FS_22</strain>
        <strain evidence="5">Duke_24FF_899</strain>
        <strain evidence="6">Duke_24FS_42</strain>
        <strain evidence="7">Duke_24SF_674</strain>
        <strain evidence="8">Duke_25FF_958</strain>
        <strain evidence="9">Duke_25FS_56</strain>
        <strain evidence="10">Duke_26_29</strain>
        <strain evidence="11">Duke_28FS_42</strain>
        <strain evidence="12">Duke_29_21</strain>
    </source>
</reference>
<dbReference type="EMBL" id="PP511857">
    <property type="protein sequence ID" value="XCD08114.1"/>
    <property type="molecule type" value="Genomic_DNA"/>
</dbReference>
<dbReference type="EMBL" id="PP511390">
    <property type="protein sequence ID" value="XCD03848.1"/>
    <property type="molecule type" value="Genomic_DNA"/>
</dbReference>
<evidence type="ECO:0000313" key="11">
    <source>
        <dbReference type="EMBL" id="XCD07723.1"/>
    </source>
</evidence>
<dbReference type="EMBL" id="PP511452">
    <property type="protein sequence ID" value="XCD04381.1"/>
    <property type="molecule type" value="Genomic_DNA"/>
</dbReference>
<evidence type="ECO:0000313" key="12">
    <source>
        <dbReference type="EMBL" id="XCD08114.1"/>
    </source>
</evidence>
<evidence type="ECO:0000313" key="3">
    <source>
        <dbReference type="EMBL" id="XCD04341.1"/>
    </source>
</evidence>
<sequence length="551" mass="64607">MLNQEVIDKYLQSDCLRPVKVYNKYTHDVLYVPCGHCYSCLKNKSNRDTALTMNIASNFKYCYFCLLSYSDQFLPYLEVSSITPIDESRNNYTLISIDRDMVVTGNKKKNNRGNDRILKDDIFGFAHSMTSKEYQDIIVRSHGRYDFSRKCVVYPKFEDCDNKIPYCCTSDCQKFLKRLRFHTKAKYDEEIRFYAVSEYGPRTYRPHWHLLLFFNSDRLSEAISQLVSESWSYGHSNCELAKGGAASYVASYVNSNVCLPSLYLEHKEIKARTLHSKGYGVNHVFPREGKIYEIEKMSAILLNGESISVNGKAQQIFPSRSYKHTVFPRFSNIVCQSPHRSALLFSAAFFAPERLVRLGYLDVTYDKKDSPVSELAHAYTSFFLDREDKGFVHSDDELIVVSVRLDAPNRKYWHCLTYDQLFSKFYRLFNMVIRSARFWNLFAYVDLYRRGAIYDLMKASDDYWNEYARRRLHDYFEFLESCDDKKRSFLFHRTSAHGIFNSTENVKRDYSYDPVLSQEFLEDLTEANRKACLDKVKHKEFNDLSGLLLTT</sequence>